<evidence type="ECO:0000256" key="8">
    <source>
        <dbReference type="ARBA" id="ARBA00037303"/>
    </source>
</evidence>
<feature type="region of interest" description="Disordered" evidence="11">
    <location>
        <begin position="532"/>
        <end position="553"/>
    </location>
</feature>
<dbReference type="PANTHER" id="PTHR14339">
    <property type="entry name" value="VASCULIN"/>
    <property type="match status" value="1"/>
</dbReference>
<evidence type="ECO:0000256" key="1">
    <source>
        <dbReference type="ARBA" id="ARBA00004123"/>
    </source>
</evidence>
<evidence type="ECO:0000256" key="6">
    <source>
        <dbReference type="ARBA" id="ARBA00023163"/>
    </source>
</evidence>
<name>A0A662YQ76_ACIRT</name>
<feature type="region of interest" description="Disordered" evidence="11">
    <location>
        <begin position="114"/>
        <end position="375"/>
    </location>
</feature>
<keyword evidence="3" id="KW-0805">Transcription regulation</keyword>
<evidence type="ECO:0000256" key="11">
    <source>
        <dbReference type="SAM" id="MobiDB-lite"/>
    </source>
</evidence>
<feature type="region of interest" description="Disordered" evidence="11">
    <location>
        <begin position="1"/>
        <end position="42"/>
    </location>
</feature>
<keyword evidence="4" id="KW-0238">DNA-binding</keyword>
<keyword evidence="7" id="KW-0539">Nucleus</keyword>
<proteinExistence type="inferred from homology"/>
<evidence type="ECO:0000256" key="7">
    <source>
        <dbReference type="ARBA" id="ARBA00023242"/>
    </source>
</evidence>
<evidence type="ECO:0000256" key="5">
    <source>
        <dbReference type="ARBA" id="ARBA00023159"/>
    </source>
</evidence>
<evidence type="ECO:0000256" key="3">
    <source>
        <dbReference type="ARBA" id="ARBA00023015"/>
    </source>
</evidence>
<reference evidence="12 13" key="1">
    <citation type="submission" date="2019-01" db="EMBL/GenBank/DDBJ databases">
        <title>Draft Genome and Complete Hox-Cluster Characterization of the Sterlet Sturgeon (Acipenser ruthenus).</title>
        <authorList>
            <person name="Wei Q."/>
        </authorList>
    </citation>
    <scope>NUCLEOTIDE SEQUENCE [LARGE SCALE GENOMIC DNA]</scope>
    <source>
        <strain evidence="12">WHYD16114868_AA</strain>
        <tissue evidence="12">Blood</tissue>
    </source>
</reference>
<dbReference type="Pfam" id="PF15337">
    <property type="entry name" value="Vasculin"/>
    <property type="match status" value="1"/>
</dbReference>
<sequence length="617" mass="68026">MAEEESTRNRPAVLQAQLSEEEPVSARLHRRGSPKSSPLCRCLPPVATSTPALGSSSAGNAASLITYRCSARQQPPRLWSQGPASRQEVTPGLHRWGLQTRLQHTQETADSRPAYCIQTPQPGGAQQYSQGSGHLPPEVVDDVPATDTSLSGPAIVVERTTPSLNCEKQHEPNVRLDNRSDVNHRRRNSSDGFESSNGCTGGGNFGRKEKNGWRGRNGSESVNSRGGYHGGNSRSRAGVFHSGKNQVLRESNSTRNENGKREEREARKQFEAEDFPSLNPESEREQNLSKSVAAGVWGEHPPNPKSRTSKMMVIKKVSKEDPSSGFPAAGPPHQQPTKNGTGLSVFKGLVPKPAAPPVKGSRSSSSSPVDKMTQPRLMKLTRVRSDKKSEFLKALKQDKVDEEDHDDRNQFKDDETLNMQNSNNSHRCRDENLNRYENEVPRVNGNALVIRSSTFPQADVLSSSLEAEHRLLKEMGWQEDSEHDETYAPLTEDEMREFQAISEQLQKNGLRKNGLSCDFKFGTWKNSTFKPTVDNDEAETSSSDTSDDDEIAGSIPMRNLTEDTVYMFSCTCFDQDVILKSATISVDTVCKLQLQTSFMLPSVGELLSAASVVGTCR</sequence>
<evidence type="ECO:0000313" key="12">
    <source>
        <dbReference type="EMBL" id="RXM97961.1"/>
    </source>
</evidence>
<gene>
    <name evidence="12" type="ORF">EOD39_13758</name>
</gene>
<dbReference type="PANTHER" id="PTHR14339:SF11">
    <property type="entry name" value="VASCULIN"/>
    <property type="match status" value="1"/>
</dbReference>
<dbReference type="GO" id="GO:0005634">
    <property type="term" value="C:nucleus"/>
    <property type="evidence" value="ECO:0007669"/>
    <property type="project" value="UniProtKB-SubCell"/>
</dbReference>
<comment type="similarity">
    <text evidence="2">Belongs to the vasculin family.</text>
</comment>
<feature type="compositionally biased region" description="Polar residues" evidence="11">
    <location>
        <begin position="118"/>
        <end position="132"/>
    </location>
</feature>
<evidence type="ECO:0000313" key="13">
    <source>
        <dbReference type="Proteomes" id="UP000289886"/>
    </source>
</evidence>
<keyword evidence="13" id="KW-1185">Reference proteome</keyword>
<feature type="compositionally biased region" description="Polar residues" evidence="11">
    <location>
        <begin position="243"/>
        <end position="256"/>
    </location>
</feature>
<comment type="function">
    <text evidence="8">Functions as a GC-rich promoter-specific transactivating transcription factor.</text>
</comment>
<feature type="compositionally biased region" description="Basic and acidic residues" evidence="11">
    <location>
        <begin position="406"/>
        <end position="415"/>
    </location>
</feature>
<evidence type="ECO:0000256" key="2">
    <source>
        <dbReference type="ARBA" id="ARBA00010099"/>
    </source>
</evidence>
<evidence type="ECO:0000256" key="9">
    <source>
        <dbReference type="ARBA" id="ARBA00039412"/>
    </source>
</evidence>
<dbReference type="GO" id="GO:0006351">
    <property type="term" value="P:DNA-templated transcription"/>
    <property type="evidence" value="ECO:0007669"/>
    <property type="project" value="InterPro"/>
</dbReference>
<dbReference type="GO" id="GO:0045893">
    <property type="term" value="P:positive regulation of DNA-templated transcription"/>
    <property type="evidence" value="ECO:0007669"/>
    <property type="project" value="InterPro"/>
</dbReference>
<feature type="region of interest" description="Disordered" evidence="11">
    <location>
        <begin position="396"/>
        <end position="428"/>
    </location>
</feature>
<dbReference type="EMBL" id="SCEB01000870">
    <property type="protein sequence ID" value="RXM97961.1"/>
    <property type="molecule type" value="Genomic_DNA"/>
</dbReference>
<dbReference type="GO" id="GO:0003723">
    <property type="term" value="F:RNA binding"/>
    <property type="evidence" value="ECO:0007669"/>
    <property type="project" value="InterPro"/>
</dbReference>
<comment type="caution">
    <text evidence="12">The sequence shown here is derived from an EMBL/GenBank/DDBJ whole genome shotgun (WGS) entry which is preliminary data.</text>
</comment>
<evidence type="ECO:0000256" key="4">
    <source>
        <dbReference type="ARBA" id="ARBA00023125"/>
    </source>
</evidence>
<comment type="subcellular location">
    <subcellularLocation>
        <location evidence="1">Nucleus</location>
    </subcellularLocation>
</comment>
<dbReference type="Proteomes" id="UP000289886">
    <property type="component" value="Unassembled WGS sequence"/>
</dbReference>
<dbReference type="AlphaFoldDB" id="A0A662YQ76"/>
<feature type="compositionally biased region" description="Acidic residues" evidence="11">
    <location>
        <begin position="534"/>
        <end position="551"/>
    </location>
</feature>
<dbReference type="GO" id="GO:0003677">
    <property type="term" value="F:DNA binding"/>
    <property type="evidence" value="ECO:0007669"/>
    <property type="project" value="UniProtKB-KW"/>
</dbReference>
<dbReference type="InterPro" id="IPR028128">
    <property type="entry name" value="Vasculin_fam"/>
</dbReference>
<evidence type="ECO:0000256" key="10">
    <source>
        <dbReference type="ARBA" id="ARBA00041530"/>
    </source>
</evidence>
<protein>
    <recommendedName>
        <fullName evidence="9">Vasculin</fullName>
    </recommendedName>
    <alternativeName>
        <fullName evidence="10">GC-rich promoter-binding protein 1</fullName>
    </alternativeName>
</protein>
<accession>A0A662YQ76</accession>
<feature type="compositionally biased region" description="Basic and acidic residues" evidence="11">
    <location>
        <begin position="167"/>
        <end position="183"/>
    </location>
</feature>
<keyword evidence="5" id="KW-0010">Activator</keyword>
<feature type="compositionally biased region" description="Basic and acidic residues" evidence="11">
    <location>
        <begin position="257"/>
        <end position="271"/>
    </location>
</feature>
<keyword evidence="6" id="KW-0804">Transcription</keyword>
<organism evidence="12 13">
    <name type="scientific">Acipenser ruthenus</name>
    <name type="common">Sterlet sturgeon</name>
    <dbReference type="NCBI Taxonomy" id="7906"/>
    <lineage>
        <taxon>Eukaryota</taxon>
        <taxon>Metazoa</taxon>
        <taxon>Chordata</taxon>
        <taxon>Craniata</taxon>
        <taxon>Vertebrata</taxon>
        <taxon>Euteleostomi</taxon>
        <taxon>Actinopterygii</taxon>
        <taxon>Chondrostei</taxon>
        <taxon>Acipenseriformes</taxon>
        <taxon>Acipenseridae</taxon>
        <taxon>Acipenser</taxon>
    </lineage>
</organism>